<dbReference type="RefSeq" id="WP_075739515.1">
    <property type="nucleotide sequence ID" value="NZ_CP016076.1"/>
</dbReference>
<dbReference type="AlphaFoldDB" id="A0AAC9PR28"/>
<keyword evidence="2" id="KW-1185">Reference proteome</keyword>
<reference evidence="2" key="1">
    <citation type="submission" date="2016-06" db="EMBL/GenBank/DDBJ databases">
        <title>Complete genome sequence of Actinoalloteichus fjordicus DSM 46855 (=ADI127-17), type strain of the new species Actinoalloteichus fjordicus.</title>
        <authorList>
            <person name="Ruckert C."/>
            <person name="Nouioui I."/>
            <person name="Willmese J."/>
            <person name="van Wezel G."/>
            <person name="Klenk H.-P."/>
            <person name="Kalinowski J."/>
            <person name="Zotchev S.B."/>
        </authorList>
    </citation>
    <scope>NUCLEOTIDE SEQUENCE [LARGE SCALE GENOMIC DNA]</scope>
    <source>
        <strain evidence="2">ADI127-7</strain>
    </source>
</reference>
<gene>
    <name evidence="1" type="ORF">UA74_06640</name>
</gene>
<organism evidence="1 2">
    <name type="scientific">Actinoalloteichus fjordicus</name>
    <dbReference type="NCBI Taxonomy" id="1612552"/>
    <lineage>
        <taxon>Bacteria</taxon>
        <taxon>Bacillati</taxon>
        <taxon>Actinomycetota</taxon>
        <taxon>Actinomycetes</taxon>
        <taxon>Pseudonocardiales</taxon>
        <taxon>Pseudonocardiaceae</taxon>
        <taxon>Actinoalloteichus</taxon>
    </lineage>
</organism>
<evidence type="ECO:0000313" key="1">
    <source>
        <dbReference type="EMBL" id="APU13401.1"/>
    </source>
</evidence>
<proteinExistence type="predicted"/>
<dbReference type="EMBL" id="CP016076">
    <property type="protein sequence ID" value="APU13401.1"/>
    <property type="molecule type" value="Genomic_DNA"/>
</dbReference>
<dbReference type="Proteomes" id="UP000185511">
    <property type="component" value="Chromosome"/>
</dbReference>
<name>A0AAC9PR28_9PSEU</name>
<sequence length="75" mass="8440">MARTKRVKDLTGIRARGSRYQVRVFTGYDPNIGKAIMVTRSAKTEDEAIKIRDRFLGARRGTTRDPTPGQRSISS</sequence>
<accession>A0AAC9PR28</accession>
<protein>
    <submittedName>
        <fullName evidence="1">Uncharacterized protein</fullName>
    </submittedName>
</protein>
<evidence type="ECO:0000313" key="2">
    <source>
        <dbReference type="Proteomes" id="UP000185511"/>
    </source>
</evidence>
<dbReference type="KEGG" id="acad:UA74_06640"/>